<evidence type="ECO:0000256" key="2">
    <source>
        <dbReference type="ARBA" id="ARBA00022738"/>
    </source>
</evidence>
<dbReference type="InterPro" id="IPR004155">
    <property type="entry name" value="PBS_lyase_HEAT"/>
</dbReference>
<feature type="transmembrane region" description="Helical" evidence="4">
    <location>
        <begin position="12"/>
        <end position="33"/>
    </location>
</feature>
<dbReference type="InterPro" id="IPR021133">
    <property type="entry name" value="HEAT_type_2"/>
</dbReference>
<protein>
    <recommendedName>
        <fullName evidence="6">PBS lyase</fullName>
    </recommendedName>
</protein>
<dbReference type="Pfam" id="PF13646">
    <property type="entry name" value="HEAT_2"/>
    <property type="match status" value="1"/>
</dbReference>
<dbReference type="SMART" id="SM00567">
    <property type="entry name" value="EZ_HEAT"/>
    <property type="match status" value="2"/>
</dbReference>
<evidence type="ECO:0000256" key="4">
    <source>
        <dbReference type="SAM" id="Phobius"/>
    </source>
</evidence>
<dbReference type="InterPro" id="IPR016024">
    <property type="entry name" value="ARM-type_fold"/>
</dbReference>
<keyword evidence="3" id="KW-0175">Coiled coil</keyword>
<sequence>MLSVEEGLRMIVFVLLALLVGFLAGVAIAYQLLERRLGQQRREHVEQTRQAIEELEKKHETRMRQAIVPIQQDYEAQLTQSQNAIAELQSTQEAQIQQAIQATRSQYEAELARTQQTLEQVRADYERQIQELRRATDRPTDFPEDSYEGRMSEIQQHLREKQETLPDPDAPPIPRVERNQAALEAILPQSPVAESADLLNPEWGSISTPPEASYEGRVEELVQNLRQQYETLPDPEETEISRIDRNQAALVAVLPQAPVVESAALMNPTIAPPQVPISETPILLVPEQTANLHPYELCQQVLGWGETGQVGKLSQLINYARHASPDVRQSVAIALGNLMKRNRLRSNSDLLIPILGKLSQDAKPKVRQAAIMALGSIHSPQALPFLQRALRDPIGYVSQSASIAIRQLKLAPLKPPVQNPRLKR</sequence>
<dbReference type="OrthoDB" id="465862at2"/>
<evidence type="ECO:0008006" key="6">
    <source>
        <dbReference type="Google" id="ProtNLM"/>
    </source>
</evidence>
<evidence type="ECO:0000256" key="3">
    <source>
        <dbReference type="SAM" id="Coils"/>
    </source>
</evidence>
<dbReference type="PROSITE" id="PS50077">
    <property type="entry name" value="HEAT_REPEAT"/>
    <property type="match status" value="1"/>
</dbReference>
<keyword evidence="1" id="KW-0042">Antenna complex</keyword>
<keyword evidence="2" id="KW-0605">Phycobilisome</keyword>
<dbReference type="RefSeq" id="WP_069968869.1">
    <property type="nucleotide sequence ID" value="NZ_CM124774.1"/>
</dbReference>
<dbReference type="GO" id="GO:0030089">
    <property type="term" value="C:phycobilisome"/>
    <property type="evidence" value="ECO:0007669"/>
    <property type="project" value="UniProtKB-KW"/>
</dbReference>
<accession>A0A1E5QFK3</accession>
<organism evidence="5">
    <name type="scientific">Desertifilum tharense IPPAS B-1220</name>
    <dbReference type="NCBI Taxonomy" id="1781255"/>
    <lineage>
        <taxon>Bacteria</taxon>
        <taxon>Bacillati</taxon>
        <taxon>Cyanobacteriota</taxon>
        <taxon>Cyanophyceae</taxon>
        <taxon>Desertifilales</taxon>
        <taxon>Desertifilaceae</taxon>
        <taxon>Desertifilum</taxon>
    </lineage>
</organism>
<dbReference type="STRING" id="1781255.BH720_19345"/>
<dbReference type="AlphaFoldDB" id="A0A1E5QFK3"/>
<reference evidence="5" key="1">
    <citation type="submission" date="2016-09" db="EMBL/GenBank/DDBJ databases">
        <title>Draft genome of thermotolerant cyanobacterium Desertifilum sp. strain IPPAS B-1220.</title>
        <authorList>
            <person name="Sinetova M.A."/>
            <person name="Bolakhan K."/>
            <person name="Zayadan B.K."/>
            <person name="Mironov K.S."/>
            <person name="Ustinova V."/>
            <person name="Kupriyanova E.V."/>
            <person name="Sidorov R.A."/>
            <person name="Skrypnik A.N."/>
            <person name="Gogoleva N.E."/>
            <person name="Gogolev Y.V."/>
            <person name="Los D.A."/>
        </authorList>
    </citation>
    <scope>NUCLEOTIDE SEQUENCE [LARGE SCALE GENOMIC DNA]</scope>
    <source>
        <strain evidence="5">IPPAS B-1220</strain>
    </source>
</reference>
<evidence type="ECO:0000256" key="1">
    <source>
        <dbReference type="ARBA" id="ARBA00022549"/>
    </source>
</evidence>
<name>A0A1E5QFK3_9CYAN</name>
<feature type="coiled-coil region" evidence="3">
    <location>
        <begin position="30"/>
        <end position="138"/>
    </location>
</feature>
<keyword evidence="4" id="KW-1133">Transmembrane helix</keyword>
<proteinExistence type="predicted"/>
<evidence type="ECO:0000313" key="5">
    <source>
        <dbReference type="EMBL" id="OEJ73398.1"/>
    </source>
</evidence>
<dbReference type="Gene3D" id="1.25.10.10">
    <property type="entry name" value="Leucine-rich Repeat Variant"/>
    <property type="match status" value="1"/>
</dbReference>
<keyword evidence="4" id="KW-0812">Transmembrane</keyword>
<comment type="caution">
    <text evidence="5">The sequence shown here is derived from an EMBL/GenBank/DDBJ whole genome shotgun (WGS) entry which is preliminary data.</text>
</comment>
<dbReference type="EMBL" id="MJGC01000088">
    <property type="protein sequence ID" value="OEJ73398.1"/>
    <property type="molecule type" value="Genomic_DNA"/>
</dbReference>
<dbReference type="SUPFAM" id="SSF48371">
    <property type="entry name" value="ARM repeat"/>
    <property type="match status" value="1"/>
</dbReference>
<dbReference type="InterPro" id="IPR011989">
    <property type="entry name" value="ARM-like"/>
</dbReference>
<keyword evidence="4" id="KW-0472">Membrane</keyword>
<gene>
    <name evidence="5" type="ORF">BH720_19345</name>
</gene>